<dbReference type="Proteomes" id="UP001153365">
    <property type="component" value="Unassembled WGS sequence"/>
</dbReference>
<keyword evidence="3" id="KW-1185">Reference proteome</keyword>
<protein>
    <submittedName>
        <fullName evidence="2">Uncharacterized protein</fullName>
    </submittedName>
</protein>
<comment type="caution">
    <text evidence="2">The sequence shown here is derived from an EMBL/GenBank/DDBJ whole genome shotgun (WGS) entry which is preliminary data.</text>
</comment>
<feature type="compositionally biased region" description="Polar residues" evidence="1">
    <location>
        <begin position="57"/>
        <end position="67"/>
    </location>
</feature>
<feature type="region of interest" description="Disordered" evidence="1">
    <location>
        <begin position="24"/>
        <end position="67"/>
    </location>
</feature>
<evidence type="ECO:0000256" key="1">
    <source>
        <dbReference type="SAM" id="MobiDB-lite"/>
    </source>
</evidence>
<evidence type="ECO:0000313" key="2">
    <source>
        <dbReference type="EMBL" id="CAH7667055.1"/>
    </source>
</evidence>
<accession>A0AAV0AHP3</accession>
<dbReference type="EMBL" id="CALTRL010000199">
    <property type="protein sequence ID" value="CAH7667055.1"/>
    <property type="molecule type" value="Genomic_DNA"/>
</dbReference>
<proteinExistence type="predicted"/>
<feature type="compositionally biased region" description="Low complexity" evidence="1">
    <location>
        <begin position="34"/>
        <end position="56"/>
    </location>
</feature>
<name>A0AAV0AHP3_PHAPC</name>
<evidence type="ECO:0000313" key="3">
    <source>
        <dbReference type="Proteomes" id="UP001153365"/>
    </source>
</evidence>
<gene>
    <name evidence="2" type="ORF">PPACK8108_LOCUS1430</name>
</gene>
<organism evidence="2 3">
    <name type="scientific">Phakopsora pachyrhizi</name>
    <name type="common">Asian soybean rust disease fungus</name>
    <dbReference type="NCBI Taxonomy" id="170000"/>
    <lineage>
        <taxon>Eukaryota</taxon>
        <taxon>Fungi</taxon>
        <taxon>Dikarya</taxon>
        <taxon>Basidiomycota</taxon>
        <taxon>Pucciniomycotina</taxon>
        <taxon>Pucciniomycetes</taxon>
        <taxon>Pucciniales</taxon>
        <taxon>Phakopsoraceae</taxon>
        <taxon>Phakopsora</taxon>
    </lineage>
</organism>
<dbReference type="AlphaFoldDB" id="A0AAV0AHP3"/>
<reference evidence="2" key="1">
    <citation type="submission" date="2022-06" db="EMBL/GenBank/DDBJ databases">
        <authorList>
            <consortium name="SYNGENTA / RWTH Aachen University"/>
        </authorList>
    </citation>
    <scope>NUCLEOTIDE SEQUENCE</scope>
</reference>
<sequence>MYVKEKRTKLEDLEQAFYAYSAIHSRPPKKNKASSHSSTSPTNPTAASSSSNYSTNDHLTQSHHPSGSSKIAQFLVHQLRQKSLPCLETPADLFPLEPPTGPQPSLIAMNLFEPVDGTKIDGNTDKCDDDNDADDVDEDNEYGSDLEEVGESGRVCFAPSQATIYSLCCSSSPQPMSPRALPIGLGPLLILCVGQVQFVRKLHVTGSVVQVNNWINLAQTPPASHVQFVGKLLHLGGRPSAPVPHPNN</sequence>